<evidence type="ECO:0000313" key="1">
    <source>
        <dbReference type="EMBL" id="NSL86858.1"/>
    </source>
</evidence>
<dbReference type="Pfam" id="PF06580">
    <property type="entry name" value="His_kinase"/>
    <property type="match status" value="1"/>
</dbReference>
<dbReference type="OrthoDB" id="9792992at2"/>
<dbReference type="InterPro" id="IPR036890">
    <property type="entry name" value="HATPase_C_sf"/>
</dbReference>
<dbReference type="InterPro" id="IPR050640">
    <property type="entry name" value="Bact_2-comp_sensor_kinase"/>
</dbReference>
<gene>
    <name evidence="1" type="ORF">ECE50_008455</name>
</gene>
<name>A0A3S1AZ78_9BACT</name>
<keyword evidence="1" id="KW-0808">Transferase</keyword>
<dbReference type="EMBL" id="RIAR02000001">
    <property type="protein sequence ID" value="NSL86858.1"/>
    <property type="molecule type" value="Genomic_DNA"/>
</dbReference>
<dbReference type="GO" id="GO:0000155">
    <property type="term" value="F:phosphorelay sensor kinase activity"/>
    <property type="evidence" value="ECO:0007669"/>
    <property type="project" value="InterPro"/>
</dbReference>
<dbReference type="GO" id="GO:0016020">
    <property type="term" value="C:membrane"/>
    <property type="evidence" value="ECO:0007669"/>
    <property type="project" value="InterPro"/>
</dbReference>
<organism evidence="1 2">
    <name type="scientific">Chitinophaga solisilvae</name>
    <dbReference type="NCBI Taxonomy" id="1233460"/>
    <lineage>
        <taxon>Bacteria</taxon>
        <taxon>Pseudomonadati</taxon>
        <taxon>Bacteroidota</taxon>
        <taxon>Chitinophagia</taxon>
        <taxon>Chitinophagales</taxon>
        <taxon>Chitinophagaceae</taxon>
        <taxon>Chitinophaga</taxon>
    </lineage>
</organism>
<keyword evidence="1" id="KW-0418">Kinase</keyword>
<proteinExistence type="predicted"/>
<sequence length="360" mass="41766">MSKKMNRQQAGNKKSKSFVNWMMQFFERYSMVTRIQWMLWLVVFLLMFFSLLLEDSLGQAFVFSLLNTLFYMAVIYGNISWLFPRLYLRQRVVLYVTAVIICLAAISLGRAYFMPWIYNRWFTDHPVPVTGLIIFRYLAGVPLLFMLSFVFRIAIAYFSVKQQAAALTLQNTQAALNLLKSQVQPHFLFNTLNNIYYEAYREAPRTALLIERLSEIMRYFVDESPKDQVSLATEVSFLEHYIALEKIRIRHEVTLTFDNQAPEHLSIPPMLLMTFVENIFKHGIDKKSQQNEISITLLSRDGRLEFSTCNTLPEHPAATAGPGSGIWNLRKRLTLLYGEDYLLTTAKSADSFTAFLSFPL</sequence>
<evidence type="ECO:0000313" key="2">
    <source>
        <dbReference type="Proteomes" id="UP000281028"/>
    </source>
</evidence>
<dbReference type="Proteomes" id="UP000281028">
    <property type="component" value="Unassembled WGS sequence"/>
</dbReference>
<dbReference type="PANTHER" id="PTHR34220:SF7">
    <property type="entry name" value="SENSOR HISTIDINE KINASE YPDA"/>
    <property type="match status" value="1"/>
</dbReference>
<protein>
    <submittedName>
        <fullName evidence="1">Histidine kinase</fullName>
    </submittedName>
</protein>
<comment type="caution">
    <text evidence="1">The sequence shown here is derived from an EMBL/GenBank/DDBJ whole genome shotgun (WGS) entry which is preliminary data.</text>
</comment>
<accession>A0A3S1AZ78</accession>
<dbReference type="Gene3D" id="3.30.565.10">
    <property type="entry name" value="Histidine kinase-like ATPase, C-terminal domain"/>
    <property type="match status" value="1"/>
</dbReference>
<reference evidence="1" key="1">
    <citation type="submission" date="2020-05" db="EMBL/GenBank/DDBJ databases">
        <title>Chitinophaga laudate sp. nov., isolated from a tropical peat swamp.</title>
        <authorList>
            <person name="Goh C.B.S."/>
            <person name="Lee M.S."/>
            <person name="Parimannan S."/>
            <person name="Pasbakhsh P."/>
            <person name="Yule C.M."/>
            <person name="Rajandas H."/>
            <person name="Loke S."/>
            <person name="Croft L."/>
            <person name="Tan J.B.L."/>
        </authorList>
    </citation>
    <scope>NUCLEOTIDE SEQUENCE</scope>
    <source>
        <strain evidence="1">Mgbs1</strain>
    </source>
</reference>
<dbReference type="InterPro" id="IPR010559">
    <property type="entry name" value="Sig_transdc_His_kin_internal"/>
</dbReference>
<dbReference type="PANTHER" id="PTHR34220">
    <property type="entry name" value="SENSOR HISTIDINE KINASE YPDA"/>
    <property type="match status" value="1"/>
</dbReference>
<keyword evidence="2" id="KW-1185">Reference proteome</keyword>
<dbReference type="AlphaFoldDB" id="A0A3S1AZ78"/>